<keyword evidence="3" id="KW-1185">Reference proteome</keyword>
<comment type="caution">
    <text evidence="2">The sequence shown here is derived from an EMBL/GenBank/DDBJ whole genome shotgun (WGS) entry which is preliminary data.</text>
</comment>
<evidence type="ECO:0000256" key="1">
    <source>
        <dbReference type="SAM" id="MobiDB-lite"/>
    </source>
</evidence>
<dbReference type="AlphaFoldDB" id="A0AB36R4G9"/>
<proteinExistence type="predicted"/>
<reference evidence="3" key="1">
    <citation type="submission" date="2017-08" db="EMBL/GenBank/DDBJ databases">
        <title>Mesorhizobium wenxinae sp. nov., a novel rhizobial species isolated from root nodules of chickpea (Cicer arietinum L.).</title>
        <authorList>
            <person name="Zhang J."/>
        </authorList>
    </citation>
    <scope>NUCLEOTIDE SEQUENCE [LARGE SCALE GENOMIC DNA]</scope>
    <source>
        <strain evidence="3">USDA 3392</strain>
    </source>
</reference>
<feature type="region of interest" description="Disordered" evidence="1">
    <location>
        <begin position="255"/>
        <end position="298"/>
    </location>
</feature>
<evidence type="ECO:0000313" key="2">
    <source>
        <dbReference type="EMBL" id="PAP99487.1"/>
    </source>
</evidence>
<name>A0AB36R4G9_9HYPH</name>
<accession>A0AB36R4G9</accession>
<gene>
    <name evidence="2" type="ORF">CIT25_24120</name>
</gene>
<feature type="region of interest" description="Disordered" evidence="1">
    <location>
        <begin position="105"/>
        <end position="180"/>
    </location>
</feature>
<feature type="compositionally biased region" description="Polar residues" evidence="1">
    <location>
        <begin position="127"/>
        <end position="159"/>
    </location>
</feature>
<sequence length="298" mass="33465">MSIDVMTKVIQRAPVAGSKLTCMLVMANWCNDDGDSLYPSIALLAEAMRVSRSQAKRVLRSLMPSGDDAAGDWWFRVVGNDKGGAPGMTRRYEMNVARLDTFPKLPEFEKADERRQKKGETGRTHAPRTTQSTGRTHAPRDTQQTGRTHAPRDTQQTGRTHAPPRGAPMRPDSSEEPSIERERAMDDFDQALKRWPVIDSPKAARKAWDALSLDDRLDAVSEIDRFVAINRSAGRKLICSLTRYLAERMWKALPERPKASPAPATTPRPAAVKQPTKFQRQRPELYPELFAEGERSKS</sequence>
<evidence type="ECO:0008006" key="4">
    <source>
        <dbReference type="Google" id="ProtNLM"/>
    </source>
</evidence>
<dbReference type="Proteomes" id="UP000216215">
    <property type="component" value="Unassembled WGS sequence"/>
</dbReference>
<protein>
    <recommendedName>
        <fullName evidence="4">Helix-turn-helix domain-containing protein</fullName>
    </recommendedName>
</protein>
<dbReference type="RefSeq" id="WP_095487202.1">
    <property type="nucleotide sequence ID" value="NZ_CP088151.1"/>
</dbReference>
<dbReference type="EMBL" id="NPKI01000032">
    <property type="protein sequence ID" value="PAP99487.1"/>
    <property type="molecule type" value="Genomic_DNA"/>
</dbReference>
<feature type="compositionally biased region" description="Low complexity" evidence="1">
    <location>
        <begin position="259"/>
        <end position="271"/>
    </location>
</feature>
<organism evidence="2 3">
    <name type="scientific">Mesorhizobium mediterraneum</name>
    <dbReference type="NCBI Taxonomy" id="43617"/>
    <lineage>
        <taxon>Bacteria</taxon>
        <taxon>Pseudomonadati</taxon>
        <taxon>Pseudomonadota</taxon>
        <taxon>Alphaproteobacteria</taxon>
        <taxon>Hyphomicrobiales</taxon>
        <taxon>Phyllobacteriaceae</taxon>
        <taxon>Mesorhizobium</taxon>
    </lineage>
</organism>
<evidence type="ECO:0000313" key="3">
    <source>
        <dbReference type="Proteomes" id="UP000216215"/>
    </source>
</evidence>
<feature type="compositionally biased region" description="Basic and acidic residues" evidence="1">
    <location>
        <begin position="106"/>
        <end position="123"/>
    </location>
</feature>